<evidence type="ECO:0000256" key="2">
    <source>
        <dbReference type="ARBA" id="ARBA00006991"/>
    </source>
</evidence>
<keyword evidence="9" id="KW-0805">Transcription regulation</keyword>
<reference evidence="19" key="1">
    <citation type="submission" date="2025-08" db="UniProtKB">
        <authorList>
            <consortium name="RefSeq"/>
        </authorList>
    </citation>
    <scope>IDENTIFICATION</scope>
    <source>
        <tissue evidence="19">Kidney</tissue>
    </source>
</reference>
<dbReference type="CDD" id="cd07765">
    <property type="entry name" value="KRAB_A-box"/>
    <property type="match status" value="1"/>
</dbReference>
<dbReference type="Pfam" id="PF00096">
    <property type="entry name" value="zf-C2H2"/>
    <property type="match status" value="10"/>
</dbReference>
<feature type="domain" description="C2H2-type" evidence="16">
    <location>
        <begin position="503"/>
        <end position="530"/>
    </location>
</feature>
<dbReference type="FunFam" id="3.30.160.60:FF:000512">
    <property type="entry name" value="zinc finger protein 197 isoform X1"/>
    <property type="match status" value="1"/>
</dbReference>
<evidence type="ECO:0000313" key="18">
    <source>
        <dbReference type="Proteomes" id="UP000081671"/>
    </source>
</evidence>
<dbReference type="PANTHER" id="PTHR23234:SF8">
    <property type="entry name" value="C2H2-TYPE DOMAIN-CONTAINING PROTEIN"/>
    <property type="match status" value="1"/>
</dbReference>
<dbReference type="Pfam" id="PF01352">
    <property type="entry name" value="KRAB"/>
    <property type="match status" value="1"/>
</dbReference>
<dbReference type="FunFam" id="3.30.160.60:FF:000624">
    <property type="entry name" value="zinc finger protein 697"/>
    <property type="match status" value="2"/>
</dbReference>
<gene>
    <name evidence="19" type="primary">LOC105999517</name>
</gene>
<dbReference type="SUPFAM" id="SSF109640">
    <property type="entry name" value="KRAB domain (Kruppel-associated box)"/>
    <property type="match status" value="1"/>
</dbReference>
<evidence type="ECO:0000259" key="17">
    <source>
        <dbReference type="PROSITE" id="PS50805"/>
    </source>
</evidence>
<feature type="domain" description="C2H2-type" evidence="16">
    <location>
        <begin position="475"/>
        <end position="502"/>
    </location>
</feature>
<evidence type="ECO:0000256" key="3">
    <source>
        <dbReference type="ARBA" id="ARBA00022499"/>
    </source>
</evidence>
<dbReference type="FunFam" id="3.30.160.60:FF:000557">
    <property type="entry name" value="zinc finger and SCAN domain-containing protein 29"/>
    <property type="match status" value="1"/>
</dbReference>
<feature type="domain" description="KRAB" evidence="17">
    <location>
        <begin position="9"/>
        <end position="112"/>
    </location>
</feature>
<dbReference type="OrthoDB" id="654211at2759"/>
<evidence type="ECO:0000256" key="1">
    <source>
        <dbReference type="ARBA" id="ARBA00004123"/>
    </source>
</evidence>
<keyword evidence="5" id="KW-0677">Repeat</keyword>
<evidence type="ECO:0000256" key="6">
    <source>
        <dbReference type="ARBA" id="ARBA00022771"/>
    </source>
</evidence>
<feature type="domain" description="C2H2-type" evidence="16">
    <location>
        <begin position="335"/>
        <end position="362"/>
    </location>
</feature>
<dbReference type="GO" id="GO:0006355">
    <property type="term" value="P:regulation of DNA-templated transcription"/>
    <property type="evidence" value="ECO:0007669"/>
    <property type="project" value="InterPro"/>
</dbReference>
<evidence type="ECO:0000256" key="10">
    <source>
        <dbReference type="ARBA" id="ARBA00023125"/>
    </source>
</evidence>
<dbReference type="InterPro" id="IPR036236">
    <property type="entry name" value="Znf_C2H2_sf"/>
</dbReference>
<dbReference type="GO" id="GO:0003677">
    <property type="term" value="F:DNA binding"/>
    <property type="evidence" value="ECO:0007669"/>
    <property type="project" value="UniProtKB-KW"/>
</dbReference>
<dbReference type="SUPFAM" id="SSF57667">
    <property type="entry name" value="beta-beta-alpha zinc fingers"/>
    <property type="match status" value="7"/>
</dbReference>
<evidence type="ECO:0000256" key="4">
    <source>
        <dbReference type="ARBA" id="ARBA00022723"/>
    </source>
</evidence>
<evidence type="ECO:0000256" key="5">
    <source>
        <dbReference type="ARBA" id="ARBA00022737"/>
    </source>
</evidence>
<dbReference type="GeneID" id="105999517"/>
<dbReference type="KEGG" id="dord:105999517"/>
<name>A0A1S3GMS6_DIPOR</name>
<dbReference type="FunFam" id="3.30.160.60:FF:001111">
    <property type="entry name" value="Zinc finger protein 92 homolog"/>
    <property type="match status" value="1"/>
</dbReference>
<keyword evidence="3" id="KW-1017">Isopeptide bond</keyword>
<dbReference type="Gene3D" id="3.30.160.60">
    <property type="entry name" value="Classic Zinc Finger"/>
    <property type="match status" value="10"/>
</dbReference>
<sequence length="639" mass="70857">MDLAQQGWVTSEDVAVYFSREEWGLLDVAQRRLYCDVMLGNFMLLSSLGLWHRARAEHGASRVRTPGPGPASRKTRPCGACGLLLKAILHLAAQRGPRPGQELRARLEDLYRHPGPASRVSCPGADTCGPWFLERPRGPGAEGPLVDKAGARGLQQPVGQGAGAPRRKALRHGQSDPHGQEERGKDFCPQHRLREPQRTCPREGPHVCGECGRQFRHTSSLARHQQKHACVEAFKLKCGVLEQAWIHPAKLAFASKTHPTLHRAGLPEGRLAPGSGREEHLESPSGPPPPTCGPCGKAHLTQSHLLSYQRVDSGERPHARGRYRKLFADSSTLTRGCSDRGKLLADSPTLGAHQGAHAGEKPFACGECGKLFRYRSTLLRHRRVHTGERPFACSQCGKLFVDSSTLVTHQRVHTGERPYACGQCGKLFRYGFTLSRHQRLHSGERPFACGQCGKLFVDGSALSSHQRVHTGERPYACGQCGKLFRYRSTLDTHQRVHTGERPYECSECGKFFRHNSNQIRHRRNHLGAKPYACGDCGRVFSQNAHLTRHRRVHTRERSHVCSTCGKQFVDSAALSSHQRMHTGERPFVCAQCGKAFSYNSSLIKHRRVHSGESPHQAAHCGRAIPLNAHLAQHQTLPTR</sequence>
<keyword evidence="10" id="KW-0238">DNA-binding</keyword>
<evidence type="ECO:0000256" key="8">
    <source>
        <dbReference type="ARBA" id="ARBA00022843"/>
    </source>
</evidence>
<dbReference type="InterPro" id="IPR000315">
    <property type="entry name" value="Znf_B-box"/>
</dbReference>
<keyword evidence="4" id="KW-0479">Metal-binding</keyword>
<dbReference type="RefSeq" id="XP_012890005.1">
    <property type="nucleotide sequence ID" value="XM_013034551.1"/>
</dbReference>
<keyword evidence="6 13" id="KW-0863">Zinc-finger</keyword>
<feature type="region of interest" description="Disordered" evidence="14">
    <location>
        <begin position="155"/>
        <end position="190"/>
    </location>
</feature>
<evidence type="ECO:0000256" key="7">
    <source>
        <dbReference type="ARBA" id="ARBA00022833"/>
    </source>
</evidence>
<keyword evidence="12" id="KW-0539">Nucleus</keyword>
<evidence type="ECO:0000259" key="15">
    <source>
        <dbReference type="PROSITE" id="PS50119"/>
    </source>
</evidence>
<protein>
    <submittedName>
        <fullName evidence="19">Zinc finger protein 17-like</fullName>
    </submittedName>
</protein>
<dbReference type="Gene3D" id="6.10.140.140">
    <property type="match status" value="1"/>
</dbReference>
<dbReference type="InterPro" id="IPR036051">
    <property type="entry name" value="KRAB_dom_sf"/>
</dbReference>
<evidence type="ECO:0000256" key="9">
    <source>
        <dbReference type="ARBA" id="ARBA00023015"/>
    </source>
</evidence>
<dbReference type="PROSITE" id="PS00028">
    <property type="entry name" value="ZINC_FINGER_C2H2_1"/>
    <property type="match status" value="10"/>
</dbReference>
<dbReference type="AlphaFoldDB" id="A0A1S3GMS6"/>
<keyword evidence="11" id="KW-0804">Transcription</keyword>
<dbReference type="PROSITE" id="PS50119">
    <property type="entry name" value="ZF_BBOX"/>
    <property type="match status" value="1"/>
</dbReference>
<evidence type="ECO:0000313" key="19">
    <source>
        <dbReference type="RefSeq" id="XP_012890005.1"/>
    </source>
</evidence>
<organism evidence="18 19">
    <name type="scientific">Dipodomys ordii</name>
    <name type="common">Ord's kangaroo rat</name>
    <dbReference type="NCBI Taxonomy" id="10020"/>
    <lineage>
        <taxon>Eukaryota</taxon>
        <taxon>Metazoa</taxon>
        <taxon>Chordata</taxon>
        <taxon>Craniata</taxon>
        <taxon>Vertebrata</taxon>
        <taxon>Euteleostomi</taxon>
        <taxon>Mammalia</taxon>
        <taxon>Eutheria</taxon>
        <taxon>Euarchontoglires</taxon>
        <taxon>Glires</taxon>
        <taxon>Rodentia</taxon>
        <taxon>Castorimorpha</taxon>
        <taxon>Heteromyidae</taxon>
        <taxon>Dipodomyinae</taxon>
        <taxon>Dipodomys</taxon>
    </lineage>
</organism>
<comment type="subcellular location">
    <subcellularLocation>
        <location evidence="1">Nucleus</location>
    </subcellularLocation>
</comment>
<evidence type="ECO:0000256" key="12">
    <source>
        <dbReference type="ARBA" id="ARBA00023242"/>
    </source>
</evidence>
<accession>A0A1S3GMS6</accession>
<feature type="domain" description="C2H2-type" evidence="16">
    <location>
        <begin position="206"/>
        <end position="229"/>
    </location>
</feature>
<dbReference type="InterPro" id="IPR013087">
    <property type="entry name" value="Znf_C2H2_type"/>
</dbReference>
<dbReference type="GO" id="GO:0008270">
    <property type="term" value="F:zinc ion binding"/>
    <property type="evidence" value="ECO:0007669"/>
    <property type="project" value="UniProtKB-KW"/>
</dbReference>
<evidence type="ECO:0000259" key="16">
    <source>
        <dbReference type="PROSITE" id="PS50157"/>
    </source>
</evidence>
<comment type="similarity">
    <text evidence="2">Belongs to the krueppel C2H2-type zinc-finger protein family.</text>
</comment>
<feature type="domain" description="B box-type" evidence="15">
    <location>
        <begin position="183"/>
        <end position="225"/>
    </location>
</feature>
<feature type="compositionally biased region" description="Basic and acidic residues" evidence="14">
    <location>
        <begin position="173"/>
        <end position="190"/>
    </location>
</feature>
<dbReference type="InParanoid" id="A0A1S3GMS6"/>
<dbReference type="FunFam" id="3.30.160.60:FF:000446">
    <property type="entry name" value="Zinc finger protein"/>
    <property type="match status" value="1"/>
</dbReference>
<keyword evidence="18" id="KW-1185">Reference proteome</keyword>
<evidence type="ECO:0000256" key="14">
    <source>
        <dbReference type="SAM" id="MobiDB-lite"/>
    </source>
</evidence>
<feature type="domain" description="C2H2-type" evidence="16">
    <location>
        <begin position="447"/>
        <end position="474"/>
    </location>
</feature>
<feature type="domain" description="C2H2-type" evidence="16">
    <location>
        <begin position="290"/>
        <end position="317"/>
    </location>
</feature>
<dbReference type="FunFam" id="3.30.160.60:FF:000295">
    <property type="entry name" value="zinc finger protein 19"/>
    <property type="match status" value="1"/>
</dbReference>
<feature type="domain" description="C2H2-type" evidence="16">
    <location>
        <begin position="391"/>
        <end position="418"/>
    </location>
</feature>
<proteinExistence type="inferred from homology"/>
<evidence type="ECO:0000256" key="11">
    <source>
        <dbReference type="ARBA" id="ARBA00023163"/>
    </source>
</evidence>
<keyword evidence="8" id="KW-0832">Ubl conjugation</keyword>
<feature type="domain" description="C2H2-type" evidence="16">
    <location>
        <begin position="363"/>
        <end position="390"/>
    </location>
</feature>
<dbReference type="PROSITE" id="PS50805">
    <property type="entry name" value="KRAB"/>
    <property type="match status" value="1"/>
</dbReference>
<dbReference type="PROSITE" id="PS50157">
    <property type="entry name" value="ZINC_FINGER_C2H2_2"/>
    <property type="match status" value="12"/>
</dbReference>
<dbReference type="FunFam" id="3.30.160.60:FF:000321">
    <property type="entry name" value="myeloid zinc finger 1 isoform X1"/>
    <property type="match status" value="1"/>
</dbReference>
<feature type="region of interest" description="Disordered" evidence="14">
    <location>
        <begin position="262"/>
        <end position="294"/>
    </location>
</feature>
<dbReference type="InterPro" id="IPR001909">
    <property type="entry name" value="KRAB"/>
</dbReference>
<dbReference type="SMART" id="SM00349">
    <property type="entry name" value="KRAB"/>
    <property type="match status" value="1"/>
</dbReference>
<keyword evidence="7" id="KW-0862">Zinc</keyword>
<feature type="domain" description="C2H2-type" evidence="16">
    <location>
        <begin position="419"/>
        <end position="446"/>
    </location>
</feature>
<evidence type="ECO:0000256" key="13">
    <source>
        <dbReference type="PROSITE-ProRule" id="PRU00024"/>
    </source>
</evidence>
<dbReference type="GO" id="GO:0005634">
    <property type="term" value="C:nucleus"/>
    <property type="evidence" value="ECO:0007669"/>
    <property type="project" value="UniProtKB-SubCell"/>
</dbReference>
<feature type="domain" description="C2H2-type" evidence="16">
    <location>
        <begin position="531"/>
        <end position="558"/>
    </location>
</feature>
<dbReference type="PANTHER" id="PTHR23234">
    <property type="entry name" value="ZNF44 PROTEIN"/>
    <property type="match status" value="1"/>
</dbReference>
<feature type="domain" description="C2H2-type" evidence="16">
    <location>
        <begin position="587"/>
        <end position="614"/>
    </location>
</feature>
<dbReference type="InterPro" id="IPR050758">
    <property type="entry name" value="Znf_C2H2-type"/>
</dbReference>
<feature type="domain" description="C2H2-type" evidence="16">
    <location>
        <begin position="559"/>
        <end position="586"/>
    </location>
</feature>
<dbReference type="FunFam" id="3.30.160.60:FF:002343">
    <property type="entry name" value="Zinc finger protein 33A"/>
    <property type="match status" value="1"/>
</dbReference>
<dbReference type="FunFam" id="3.30.160.60:FF:000135">
    <property type="entry name" value="Zinc finger protein 358"/>
    <property type="match status" value="1"/>
</dbReference>
<dbReference type="SMART" id="SM00355">
    <property type="entry name" value="ZnF_C2H2"/>
    <property type="match status" value="10"/>
</dbReference>
<dbReference type="Proteomes" id="UP000081671">
    <property type="component" value="Unplaced"/>
</dbReference>